<dbReference type="AlphaFoldDB" id="A0AA39N8G3"/>
<sequence length="190" mass="21028">MSCFASWGQSALVLSDTGHGRGAPSQAASRSSASAFPIGACTPRQVPVFALGFGRVFWGWFVDLAYCMRCSGGRRLCLGGLVGLGGHPATFCRKIRIQDVRRAEITDLLGAQELSPSLHLQASSWLVTALRWRHLSFACSHWIWQVVPWVCSLQWQGLWMLRKKFNRVSPNSVFLGVKYGMSTVPRSIKD</sequence>
<evidence type="ECO:0000313" key="2">
    <source>
        <dbReference type="Proteomes" id="UP001175211"/>
    </source>
</evidence>
<keyword evidence="2" id="KW-1185">Reference proteome</keyword>
<dbReference type="RefSeq" id="XP_060332851.1">
    <property type="nucleotide sequence ID" value="XM_060479220.1"/>
</dbReference>
<evidence type="ECO:0000313" key="1">
    <source>
        <dbReference type="EMBL" id="KAK0460954.1"/>
    </source>
</evidence>
<dbReference type="GeneID" id="85362768"/>
<name>A0AA39N8G3_ARMTA</name>
<comment type="caution">
    <text evidence="1">The sequence shown here is derived from an EMBL/GenBank/DDBJ whole genome shotgun (WGS) entry which is preliminary data.</text>
</comment>
<gene>
    <name evidence="1" type="ORF">EV420DRAFT_168167</name>
</gene>
<organism evidence="1 2">
    <name type="scientific">Armillaria tabescens</name>
    <name type="common">Ringless honey mushroom</name>
    <name type="synonym">Agaricus tabescens</name>
    <dbReference type="NCBI Taxonomy" id="1929756"/>
    <lineage>
        <taxon>Eukaryota</taxon>
        <taxon>Fungi</taxon>
        <taxon>Dikarya</taxon>
        <taxon>Basidiomycota</taxon>
        <taxon>Agaricomycotina</taxon>
        <taxon>Agaricomycetes</taxon>
        <taxon>Agaricomycetidae</taxon>
        <taxon>Agaricales</taxon>
        <taxon>Marasmiineae</taxon>
        <taxon>Physalacriaceae</taxon>
        <taxon>Desarmillaria</taxon>
    </lineage>
</organism>
<dbReference type="Proteomes" id="UP001175211">
    <property type="component" value="Unassembled WGS sequence"/>
</dbReference>
<proteinExistence type="predicted"/>
<accession>A0AA39N8G3</accession>
<protein>
    <submittedName>
        <fullName evidence="1">Uncharacterized protein</fullName>
    </submittedName>
</protein>
<dbReference type="EMBL" id="JAUEPS010000011">
    <property type="protein sequence ID" value="KAK0460954.1"/>
    <property type="molecule type" value="Genomic_DNA"/>
</dbReference>
<reference evidence="1" key="1">
    <citation type="submission" date="2023-06" db="EMBL/GenBank/DDBJ databases">
        <authorList>
            <consortium name="Lawrence Berkeley National Laboratory"/>
            <person name="Ahrendt S."/>
            <person name="Sahu N."/>
            <person name="Indic B."/>
            <person name="Wong-Bajracharya J."/>
            <person name="Merenyi Z."/>
            <person name="Ke H.-M."/>
            <person name="Monk M."/>
            <person name="Kocsube S."/>
            <person name="Drula E."/>
            <person name="Lipzen A."/>
            <person name="Balint B."/>
            <person name="Henrissat B."/>
            <person name="Andreopoulos B."/>
            <person name="Martin F.M."/>
            <person name="Harder C.B."/>
            <person name="Rigling D."/>
            <person name="Ford K.L."/>
            <person name="Foster G.D."/>
            <person name="Pangilinan J."/>
            <person name="Papanicolaou A."/>
            <person name="Barry K."/>
            <person name="LaButti K."/>
            <person name="Viragh M."/>
            <person name="Koriabine M."/>
            <person name="Yan M."/>
            <person name="Riley R."/>
            <person name="Champramary S."/>
            <person name="Plett K.L."/>
            <person name="Tsai I.J."/>
            <person name="Slot J."/>
            <person name="Sipos G."/>
            <person name="Plett J."/>
            <person name="Nagy L.G."/>
            <person name="Grigoriev I.V."/>
        </authorList>
    </citation>
    <scope>NUCLEOTIDE SEQUENCE</scope>
    <source>
        <strain evidence="1">CCBAS 213</strain>
    </source>
</reference>